<feature type="transmembrane region" description="Helical" evidence="8">
    <location>
        <begin position="312"/>
        <end position="334"/>
    </location>
</feature>
<dbReference type="NCBIfam" id="TIGR02212">
    <property type="entry name" value="lolCE"/>
    <property type="match status" value="1"/>
</dbReference>
<keyword evidence="7 8" id="KW-0472">Membrane</keyword>
<protein>
    <submittedName>
        <fullName evidence="11">Lipoprotein-releasing ABC transporter permease subunit LolE</fullName>
    </submittedName>
</protein>
<name>A0ABS9D1R6_9ALTE</name>
<dbReference type="NCBIfam" id="NF008357">
    <property type="entry name" value="PRK11146.1"/>
    <property type="match status" value="1"/>
</dbReference>
<dbReference type="PANTHER" id="PTHR30489:SF0">
    <property type="entry name" value="LIPOPROTEIN-RELEASING SYSTEM TRANSMEMBRANE PROTEIN LOLE"/>
    <property type="match status" value="1"/>
</dbReference>
<feature type="transmembrane region" description="Helical" evidence="8">
    <location>
        <begin position="268"/>
        <end position="292"/>
    </location>
</feature>
<sequence>MHLIWLLAWRFRSDKRQSGFISFISASSTFGIGLGCFVLIVLLSVMNGFERELKDKLLSIIPHAEFKSVYPQGIENWQDELSLLQQHPEVIFVEPFVKATGMLQKANKMKAVEITGLDPRWAEQGILPSLVSKTAWADFLAIESGIFLGSGVMQKLELEVGDKVQILLPQMSNDLSLTAPKIVRLTVLASLNLGGELSNHLGFIKMSLAAKTQNVSQGAQGFRLRYRDPFQAPQLTRDIGFKLKPEVYMSNWTISDGNLYQDIQLVRAVVYIALTLVIAVACFNIVSTLVMAVNEKQSEIAMLKSMGAKNGLIILVFMLQGTFNGLIGTLFGVVSGAFIAMNLASIANVIESLLGVKFLSGDIYFIDFLPSELHWNEVYMTAGIALVLSILATLYPAIKAARINPAQVLGH</sequence>
<evidence type="ECO:0000256" key="1">
    <source>
        <dbReference type="ARBA" id="ARBA00004651"/>
    </source>
</evidence>
<keyword evidence="5 8" id="KW-0812">Transmembrane</keyword>
<comment type="subcellular location">
    <subcellularLocation>
        <location evidence="1">Cell membrane</location>
        <topology evidence="1">Multi-pass membrane protein</topology>
    </subcellularLocation>
</comment>
<evidence type="ECO:0000256" key="7">
    <source>
        <dbReference type="ARBA" id="ARBA00023136"/>
    </source>
</evidence>
<dbReference type="InterPro" id="IPR051447">
    <property type="entry name" value="Lipoprotein-release_system"/>
</dbReference>
<keyword evidence="12" id="KW-1185">Reference proteome</keyword>
<evidence type="ECO:0000256" key="8">
    <source>
        <dbReference type="SAM" id="Phobius"/>
    </source>
</evidence>
<feature type="transmembrane region" description="Helical" evidence="8">
    <location>
        <begin position="20"/>
        <end position="46"/>
    </location>
</feature>
<keyword evidence="4" id="KW-1003">Cell membrane</keyword>
<comment type="caution">
    <text evidence="11">The sequence shown here is derived from an EMBL/GenBank/DDBJ whole genome shotgun (WGS) entry which is preliminary data.</text>
</comment>
<gene>
    <name evidence="11" type="primary">lolE</name>
    <name evidence="11" type="ORF">L0668_01110</name>
</gene>
<evidence type="ECO:0000256" key="3">
    <source>
        <dbReference type="ARBA" id="ARBA00022448"/>
    </source>
</evidence>
<feature type="domain" description="ABC3 transporter permease C-terminal" evidence="9">
    <location>
        <begin position="272"/>
        <end position="405"/>
    </location>
</feature>
<organism evidence="11 12">
    <name type="scientific">Paraglaciecola algarum</name>
    <dbReference type="NCBI Taxonomy" id="3050085"/>
    <lineage>
        <taxon>Bacteria</taxon>
        <taxon>Pseudomonadati</taxon>
        <taxon>Pseudomonadota</taxon>
        <taxon>Gammaproteobacteria</taxon>
        <taxon>Alteromonadales</taxon>
        <taxon>Alteromonadaceae</taxon>
        <taxon>Paraglaciecola</taxon>
    </lineage>
</organism>
<keyword evidence="3" id="KW-0813">Transport</keyword>
<dbReference type="EMBL" id="JAKGAS010000001">
    <property type="protein sequence ID" value="MCF2946690.1"/>
    <property type="molecule type" value="Genomic_DNA"/>
</dbReference>
<accession>A0ABS9D1R6</accession>
<evidence type="ECO:0000256" key="5">
    <source>
        <dbReference type="ARBA" id="ARBA00022692"/>
    </source>
</evidence>
<dbReference type="InterPro" id="IPR025857">
    <property type="entry name" value="MacB_PCD"/>
</dbReference>
<dbReference type="Proteomes" id="UP001521137">
    <property type="component" value="Unassembled WGS sequence"/>
</dbReference>
<dbReference type="InterPro" id="IPR011925">
    <property type="entry name" value="LolCE_TM"/>
</dbReference>
<evidence type="ECO:0000256" key="2">
    <source>
        <dbReference type="ARBA" id="ARBA00005236"/>
    </source>
</evidence>
<dbReference type="Pfam" id="PF12704">
    <property type="entry name" value="MacB_PCD"/>
    <property type="match status" value="1"/>
</dbReference>
<feature type="transmembrane region" description="Helical" evidence="8">
    <location>
        <begin position="378"/>
        <end position="398"/>
    </location>
</feature>
<evidence type="ECO:0000259" key="10">
    <source>
        <dbReference type="Pfam" id="PF12704"/>
    </source>
</evidence>
<keyword evidence="6 8" id="KW-1133">Transmembrane helix</keyword>
<evidence type="ECO:0000256" key="4">
    <source>
        <dbReference type="ARBA" id="ARBA00022475"/>
    </source>
</evidence>
<keyword evidence="11" id="KW-0449">Lipoprotein</keyword>
<dbReference type="Pfam" id="PF02687">
    <property type="entry name" value="FtsX"/>
    <property type="match status" value="1"/>
</dbReference>
<reference evidence="11 12" key="1">
    <citation type="submission" date="2022-01" db="EMBL/GenBank/DDBJ databases">
        <title>Paraglaciecola sp. G1-23.</title>
        <authorList>
            <person name="Jin M.S."/>
            <person name="Han D.M."/>
            <person name="Kim H.M."/>
            <person name="Jeon C.O."/>
        </authorList>
    </citation>
    <scope>NUCLEOTIDE SEQUENCE [LARGE SCALE GENOMIC DNA]</scope>
    <source>
        <strain evidence="11 12">G1-23</strain>
    </source>
</reference>
<dbReference type="RefSeq" id="WP_235310216.1">
    <property type="nucleotide sequence ID" value="NZ_JAKGAS010000001.1"/>
</dbReference>
<evidence type="ECO:0000313" key="12">
    <source>
        <dbReference type="Proteomes" id="UP001521137"/>
    </source>
</evidence>
<dbReference type="PANTHER" id="PTHR30489">
    <property type="entry name" value="LIPOPROTEIN-RELEASING SYSTEM TRANSMEMBRANE PROTEIN LOLE"/>
    <property type="match status" value="1"/>
</dbReference>
<dbReference type="InterPro" id="IPR003838">
    <property type="entry name" value="ABC3_permease_C"/>
</dbReference>
<evidence type="ECO:0000256" key="6">
    <source>
        <dbReference type="ARBA" id="ARBA00022989"/>
    </source>
</evidence>
<evidence type="ECO:0000313" key="11">
    <source>
        <dbReference type="EMBL" id="MCF2946690.1"/>
    </source>
</evidence>
<proteinExistence type="inferred from homology"/>
<comment type="similarity">
    <text evidence="2">Belongs to the ABC-4 integral membrane protein family. LolC/E subfamily.</text>
</comment>
<feature type="domain" description="MacB-like periplasmic core" evidence="10">
    <location>
        <begin position="27"/>
        <end position="191"/>
    </location>
</feature>
<evidence type="ECO:0000259" key="9">
    <source>
        <dbReference type="Pfam" id="PF02687"/>
    </source>
</evidence>